<dbReference type="AlphaFoldDB" id="A0A7Y9IAH2"/>
<dbReference type="GO" id="GO:0006355">
    <property type="term" value="P:regulation of DNA-templated transcription"/>
    <property type="evidence" value="ECO:0007669"/>
    <property type="project" value="InterPro"/>
</dbReference>
<proteinExistence type="predicted"/>
<comment type="caution">
    <text evidence="2">The sequence shown here is derived from an EMBL/GenBank/DDBJ whole genome shotgun (WGS) entry which is preliminary data.</text>
</comment>
<organism evidence="2 3">
    <name type="scientific">Microlunatus parietis</name>
    <dbReference type="NCBI Taxonomy" id="682979"/>
    <lineage>
        <taxon>Bacteria</taxon>
        <taxon>Bacillati</taxon>
        <taxon>Actinomycetota</taxon>
        <taxon>Actinomycetes</taxon>
        <taxon>Propionibacteriales</taxon>
        <taxon>Propionibacteriaceae</taxon>
        <taxon>Microlunatus</taxon>
    </lineage>
</organism>
<name>A0A7Y9IAH2_9ACTN</name>
<dbReference type="InterPro" id="IPR010985">
    <property type="entry name" value="Ribbon_hlx_hlx"/>
</dbReference>
<dbReference type="SUPFAM" id="SSF47598">
    <property type="entry name" value="Ribbon-helix-helix"/>
    <property type="match status" value="1"/>
</dbReference>
<dbReference type="EMBL" id="JACCBU010000001">
    <property type="protein sequence ID" value="NYE72784.1"/>
    <property type="molecule type" value="Genomic_DNA"/>
</dbReference>
<feature type="region of interest" description="Disordered" evidence="1">
    <location>
        <begin position="44"/>
        <end position="63"/>
    </location>
</feature>
<reference evidence="2 3" key="1">
    <citation type="submission" date="2020-07" db="EMBL/GenBank/DDBJ databases">
        <title>Sequencing the genomes of 1000 actinobacteria strains.</title>
        <authorList>
            <person name="Klenk H.-P."/>
        </authorList>
    </citation>
    <scope>NUCLEOTIDE SEQUENCE [LARGE SCALE GENOMIC DNA]</scope>
    <source>
        <strain evidence="2 3">DSM 22083</strain>
    </source>
</reference>
<evidence type="ECO:0000256" key="1">
    <source>
        <dbReference type="SAM" id="MobiDB-lite"/>
    </source>
</evidence>
<gene>
    <name evidence="2" type="ORF">BKA15_004113</name>
</gene>
<dbReference type="RefSeq" id="WP_179753815.1">
    <property type="nucleotide sequence ID" value="NZ_JACCBU010000001.1"/>
</dbReference>
<evidence type="ECO:0000313" key="3">
    <source>
        <dbReference type="Proteomes" id="UP000569914"/>
    </source>
</evidence>
<dbReference type="Proteomes" id="UP000569914">
    <property type="component" value="Unassembled WGS sequence"/>
</dbReference>
<accession>A0A7Y9IAH2</accession>
<evidence type="ECO:0000313" key="2">
    <source>
        <dbReference type="EMBL" id="NYE72784.1"/>
    </source>
</evidence>
<keyword evidence="3" id="KW-1185">Reference proteome</keyword>
<sequence>MATFKDMHGEATLSTSEEPFIYHGEELTESRAEQIAQESLAEARRRNLVPGGKSMSGGRKHSPVVQFRVPESMEQALEAQAEREGVTRSRLARKALDEYLERHAG</sequence>
<protein>
    <submittedName>
        <fullName evidence="2">Putative HicB family RNase H-like nuclease</fullName>
    </submittedName>
</protein>